<sequence length="71" mass="8272">MLPQRMKKAITDNPKKLANLIDLVNLPSTLREFVGQSQISRLGCFKCVWFTSKPIIFRIRTTRMWSTVMKS</sequence>
<organism evidence="1">
    <name type="scientific">Glycine max</name>
    <name type="common">Soybean</name>
    <name type="synonym">Glycine hispida</name>
    <dbReference type="NCBI Taxonomy" id="3847"/>
    <lineage>
        <taxon>Eukaryota</taxon>
        <taxon>Viridiplantae</taxon>
        <taxon>Streptophyta</taxon>
        <taxon>Embryophyta</taxon>
        <taxon>Tracheophyta</taxon>
        <taxon>Spermatophyta</taxon>
        <taxon>Magnoliopsida</taxon>
        <taxon>eudicotyledons</taxon>
        <taxon>Gunneridae</taxon>
        <taxon>Pentapetalae</taxon>
        <taxon>rosids</taxon>
        <taxon>fabids</taxon>
        <taxon>Fabales</taxon>
        <taxon>Fabaceae</taxon>
        <taxon>Papilionoideae</taxon>
        <taxon>50 kb inversion clade</taxon>
        <taxon>NPAAA clade</taxon>
        <taxon>indigoferoid/millettioid clade</taxon>
        <taxon>Phaseoleae</taxon>
        <taxon>Glycine</taxon>
        <taxon>Glycine subgen. Soja</taxon>
    </lineage>
</organism>
<reference evidence="1" key="1">
    <citation type="submission" date="2009-08" db="EMBL/GenBank/DDBJ databases">
        <authorList>
            <person name="Cheung F."/>
            <person name="Xiao Y."/>
            <person name="Chan A."/>
            <person name="Moskal W."/>
            <person name="Town C.D."/>
        </authorList>
    </citation>
    <scope>NUCLEOTIDE SEQUENCE</scope>
</reference>
<evidence type="ECO:0000313" key="1">
    <source>
        <dbReference type="EMBL" id="ACU23004.1"/>
    </source>
</evidence>
<dbReference type="ExpressionAtlas" id="C6TJB4">
    <property type="expression patterns" value="baseline and differential"/>
</dbReference>
<dbReference type="AlphaFoldDB" id="C6TJB4"/>
<name>C6TJB4_SOYBN</name>
<dbReference type="EMBL" id="BT097758">
    <property type="protein sequence ID" value="ACU23004.1"/>
    <property type="molecule type" value="mRNA"/>
</dbReference>
<protein>
    <submittedName>
        <fullName evidence="1">Uncharacterized protein</fullName>
    </submittedName>
</protein>
<accession>C6TJB4</accession>
<proteinExistence type="evidence at transcript level"/>